<feature type="compositionally biased region" description="Acidic residues" evidence="4">
    <location>
        <begin position="51"/>
        <end position="64"/>
    </location>
</feature>
<evidence type="ECO:0000256" key="1">
    <source>
        <dbReference type="ARBA" id="ARBA00022690"/>
    </source>
</evidence>
<protein>
    <recommendedName>
        <fullName evidence="6">BPTI/Kunitz inhibitor domain-containing protein</fullName>
    </recommendedName>
</protein>
<gene>
    <name evidence="7" type="ORF">AFUS01_LOCUS41177</name>
</gene>
<dbReference type="GO" id="GO:0004867">
    <property type="term" value="F:serine-type endopeptidase inhibitor activity"/>
    <property type="evidence" value="ECO:0007669"/>
    <property type="project" value="UniProtKB-KW"/>
</dbReference>
<keyword evidence="8" id="KW-1185">Reference proteome</keyword>
<feature type="region of interest" description="Disordered" evidence="4">
    <location>
        <begin position="51"/>
        <end position="71"/>
    </location>
</feature>
<sequence>MGKVLILLLVVGLVHVSCSFPTEPSLEEEVTESPTTVSSGNYSDAVVVEAAADDEAETTSETDSDEAKEFDPNDCFLEKSRGPCRAVIDSWFFNVATKTCEPFMWSGCGGNNNRFGDKIQCEMHCIKGTPFSSGNDTVMTLNASTTTTSTTAPTPTETATPTPTSTAAPAPADTTTTTTSTTVAPSSSTSTTTSTTEVAPPASTTVPAPSSTTGAAPPKAKKISCPKFEGCSAKCIVVQEQSNGGCKTCQCPPATESETSSVKITRSTSKAETSVKSPSVGSVSGLPVSSTDDDSSEGATEKPEDVCNLPPTRGHCRAMMTRYRYDPKIKNCIEFHFGGCDGNSNNFVTKEKCVEFCKGQ</sequence>
<comment type="caution">
    <text evidence="7">The sequence shown here is derived from an EMBL/GenBank/DDBJ whole genome shotgun (WGS) entry which is preliminary data.</text>
</comment>
<reference evidence="7" key="1">
    <citation type="submission" date="2021-06" db="EMBL/GenBank/DDBJ databases">
        <authorList>
            <person name="Hodson N. C."/>
            <person name="Mongue J. A."/>
            <person name="Jaron S. K."/>
        </authorList>
    </citation>
    <scope>NUCLEOTIDE SEQUENCE</scope>
</reference>
<feature type="compositionally biased region" description="Low complexity" evidence="4">
    <location>
        <begin position="145"/>
        <end position="218"/>
    </location>
</feature>
<keyword evidence="5" id="KW-0732">Signal</keyword>
<evidence type="ECO:0000256" key="3">
    <source>
        <dbReference type="ARBA" id="ARBA00023157"/>
    </source>
</evidence>
<name>A0A8J2PRY9_9HEXA</name>
<evidence type="ECO:0000256" key="5">
    <source>
        <dbReference type="SAM" id="SignalP"/>
    </source>
</evidence>
<evidence type="ECO:0000313" key="8">
    <source>
        <dbReference type="Proteomes" id="UP000708208"/>
    </source>
</evidence>
<evidence type="ECO:0000256" key="4">
    <source>
        <dbReference type="SAM" id="MobiDB-lite"/>
    </source>
</evidence>
<feature type="region of interest" description="Disordered" evidence="4">
    <location>
        <begin position="243"/>
        <end position="306"/>
    </location>
</feature>
<feature type="compositionally biased region" description="Low complexity" evidence="4">
    <location>
        <begin position="274"/>
        <end position="290"/>
    </location>
</feature>
<feature type="region of interest" description="Disordered" evidence="4">
    <location>
        <begin position="145"/>
        <end position="222"/>
    </location>
</feature>
<dbReference type="InterPro" id="IPR020901">
    <property type="entry name" value="Prtase_inh_Kunz-CS"/>
</dbReference>
<dbReference type="Proteomes" id="UP000708208">
    <property type="component" value="Unassembled WGS sequence"/>
</dbReference>
<dbReference type="InterPro" id="IPR002223">
    <property type="entry name" value="Kunitz_BPTI"/>
</dbReference>
<feature type="signal peptide" evidence="5">
    <location>
        <begin position="1"/>
        <end position="19"/>
    </location>
</feature>
<dbReference type="GO" id="GO:0005615">
    <property type="term" value="C:extracellular space"/>
    <property type="evidence" value="ECO:0007669"/>
    <property type="project" value="TreeGrafter"/>
</dbReference>
<keyword evidence="2" id="KW-0722">Serine protease inhibitor</keyword>
<keyword evidence="3" id="KW-1015">Disulfide bond</keyword>
<organism evidence="7 8">
    <name type="scientific">Allacma fusca</name>
    <dbReference type="NCBI Taxonomy" id="39272"/>
    <lineage>
        <taxon>Eukaryota</taxon>
        <taxon>Metazoa</taxon>
        <taxon>Ecdysozoa</taxon>
        <taxon>Arthropoda</taxon>
        <taxon>Hexapoda</taxon>
        <taxon>Collembola</taxon>
        <taxon>Symphypleona</taxon>
        <taxon>Sminthuridae</taxon>
        <taxon>Allacma</taxon>
    </lineage>
</organism>
<evidence type="ECO:0000313" key="7">
    <source>
        <dbReference type="EMBL" id="CAG7831434.1"/>
    </source>
</evidence>
<dbReference type="InterPro" id="IPR050098">
    <property type="entry name" value="TFPI/VKTCI-like"/>
</dbReference>
<keyword evidence="1" id="KW-0646">Protease inhibitor</keyword>
<dbReference type="PANTHER" id="PTHR10083">
    <property type="entry name" value="KUNITZ-TYPE PROTEASE INHIBITOR-RELATED"/>
    <property type="match status" value="1"/>
</dbReference>
<dbReference type="SMART" id="SM00131">
    <property type="entry name" value="KU"/>
    <property type="match status" value="2"/>
</dbReference>
<feature type="domain" description="BPTI/Kunitz inhibitor" evidence="6">
    <location>
        <begin position="75"/>
        <end position="125"/>
    </location>
</feature>
<feature type="compositionally biased region" description="Polar residues" evidence="4">
    <location>
        <begin position="256"/>
        <end position="272"/>
    </location>
</feature>
<feature type="domain" description="BPTI/Kunitz inhibitor" evidence="6">
    <location>
        <begin position="307"/>
        <end position="357"/>
    </location>
</feature>
<dbReference type="PROSITE" id="PS00280">
    <property type="entry name" value="BPTI_KUNITZ_1"/>
    <property type="match status" value="2"/>
</dbReference>
<dbReference type="Pfam" id="PF00014">
    <property type="entry name" value="Kunitz_BPTI"/>
    <property type="match status" value="2"/>
</dbReference>
<dbReference type="EMBL" id="CAJVCH010560478">
    <property type="protein sequence ID" value="CAG7831434.1"/>
    <property type="molecule type" value="Genomic_DNA"/>
</dbReference>
<evidence type="ECO:0000259" key="6">
    <source>
        <dbReference type="PROSITE" id="PS50279"/>
    </source>
</evidence>
<evidence type="ECO:0000256" key="2">
    <source>
        <dbReference type="ARBA" id="ARBA00022900"/>
    </source>
</evidence>
<dbReference type="CDD" id="cd00109">
    <property type="entry name" value="Kunitz-type"/>
    <property type="match status" value="2"/>
</dbReference>
<dbReference type="PROSITE" id="PS50279">
    <property type="entry name" value="BPTI_KUNITZ_2"/>
    <property type="match status" value="2"/>
</dbReference>
<feature type="chain" id="PRO_5035144331" description="BPTI/Kunitz inhibitor domain-containing protein" evidence="5">
    <location>
        <begin position="20"/>
        <end position="360"/>
    </location>
</feature>
<dbReference type="OrthoDB" id="4473401at2759"/>
<proteinExistence type="predicted"/>
<dbReference type="PANTHER" id="PTHR10083:SF328">
    <property type="entry name" value="TISSUE FACTOR PATHWAY INHIBITOR"/>
    <property type="match status" value="1"/>
</dbReference>
<accession>A0A8J2PRY9</accession>
<dbReference type="AlphaFoldDB" id="A0A8J2PRY9"/>